<reference evidence="1" key="1">
    <citation type="journal article" date="2021" name="Proc. Natl. Acad. Sci. U.S.A.">
        <title>A Catalog of Tens of Thousands of Viruses from Human Metagenomes Reveals Hidden Associations with Chronic Diseases.</title>
        <authorList>
            <person name="Tisza M.J."/>
            <person name="Buck C.B."/>
        </authorList>
    </citation>
    <scope>NUCLEOTIDE SEQUENCE</scope>
    <source>
        <strain evidence="1">CtplG2</strain>
    </source>
</reference>
<dbReference type="EMBL" id="BK014753">
    <property type="protein sequence ID" value="DAD74151.1"/>
    <property type="molecule type" value="Genomic_DNA"/>
</dbReference>
<proteinExistence type="predicted"/>
<protein>
    <submittedName>
        <fullName evidence="1">Uncharacterized protein</fullName>
    </submittedName>
</protein>
<sequence length="130" mass="13663">MFKIAKRDVADVNPHVYMEAAEALTIGEALKTASGKLTKATAKDEVTYICMGEKNEKGLYPVMAVHPTDYFETTSTATIAKTLIGTTVTLHTDGLTVTATAAGPFVIDETDGAATNSTVIGHFVKPAAAQ</sequence>
<evidence type="ECO:0000313" key="1">
    <source>
        <dbReference type="EMBL" id="DAD74151.1"/>
    </source>
</evidence>
<name>A0A8S5LWB6_9CAUD</name>
<organism evidence="1">
    <name type="scientific">Myoviridae sp. ctplG2</name>
    <dbReference type="NCBI Taxonomy" id="2826700"/>
    <lineage>
        <taxon>Viruses</taxon>
        <taxon>Duplodnaviria</taxon>
        <taxon>Heunggongvirae</taxon>
        <taxon>Uroviricota</taxon>
        <taxon>Caudoviricetes</taxon>
    </lineage>
</organism>
<accession>A0A8S5LWB6</accession>